<gene>
    <name evidence="5" type="ORF">FHU34_113032</name>
</gene>
<dbReference type="GO" id="GO:0003700">
    <property type="term" value="F:DNA-binding transcription factor activity"/>
    <property type="evidence" value="ECO:0007669"/>
    <property type="project" value="InterPro"/>
</dbReference>
<evidence type="ECO:0000259" key="4">
    <source>
        <dbReference type="PROSITE" id="PS01124"/>
    </source>
</evidence>
<evidence type="ECO:0000256" key="1">
    <source>
        <dbReference type="ARBA" id="ARBA00023015"/>
    </source>
</evidence>
<dbReference type="InterPro" id="IPR009057">
    <property type="entry name" value="Homeodomain-like_sf"/>
</dbReference>
<reference evidence="5 6" key="1">
    <citation type="submission" date="2019-06" db="EMBL/GenBank/DDBJ databases">
        <title>Sequencing the genomes of 1000 actinobacteria strains.</title>
        <authorList>
            <person name="Klenk H.-P."/>
        </authorList>
    </citation>
    <scope>NUCLEOTIDE SEQUENCE [LARGE SCALE GENOMIC DNA]</scope>
    <source>
        <strain evidence="5 6">DSM 45885</strain>
    </source>
</reference>
<dbReference type="Proteomes" id="UP000317685">
    <property type="component" value="Unassembled WGS sequence"/>
</dbReference>
<dbReference type="PANTHER" id="PTHR46796:SF2">
    <property type="entry name" value="TRANSCRIPTIONAL REGULATORY PROTEIN"/>
    <property type="match status" value="1"/>
</dbReference>
<organism evidence="5 6">
    <name type="scientific">Micromonospora taraxaci</name>
    <dbReference type="NCBI Taxonomy" id="1316803"/>
    <lineage>
        <taxon>Bacteria</taxon>
        <taxon>Bacillati</taxon>
        <taxon>Actinomycetota</taxon>
        <taxon>Actinomycetes</taxon>
        <taxon>Micromonosporales</taxon>
        <taxon>Micromonosporaceae</taxon>
        <taxon>Micromonospora</taxon>
    </lineage>
</organism>
<proteinExistence type="predicted"/>
<dbReference type="InterPro" id="IPR050204">
    <property type="entry name" value="AraC_XylS_family_regulators"/>
</dbReference>
<feature type="domain" description="HTH araC/xylS-type" evidence="4">
    <location>
        <begin position="169"/>
        <end position="266"/>
    </location>
</feature>
<keyword evidence="6" id="KW-1185">Reference proteome</keyword>
<dbReference type="InterPro" id="IPR018060">
    <property type="entry name" value="HTH_AraC"/>
</dbReference>
<dbReference type="InterPro" id="IPR003313">
    <property type="entry name" value="AraC-bd"/>
</dbReference>
<evidence type="ECO:0000313" key="6">
    <source>
        <dbReference type="Proteomes" id="UP000317685"/>
    </source>
</evidence>
<dbReference type="SMART" id="SM00342">
    <property type="entry name" value="HTH_ARAC"/>
    <property type="match status" value="1"/>
</dbReference>
<dbReference type="InterPro" id="IPR037923">
    <property type="entry name" value="HTH-like"/>
</dbReference>
<dbReference type="SUPFAM" id="SSF46689">
    <property type="entry name" value="Homeodomain-like"/>
    <property type="match status" value="1"/>
</dbReference>
<dbReference type="PROSITE" id="PS01124">
    <property type="entry name" value="HTH_ARAC_FAMILY_2"/>
    <property type="match status" value="1"/>
</dbReference>
<sequence length="276" mass="30445">MATRPAGSHVSAWRPAVAGVAEVFHAHFVDHAYPRHIHDVWTLLIVDDGAVRYDLDRHRHGALRTSVTLLPPHVPHDGRAATADGFRKRVLYLDTSALDAELIGRAVDQPGIVDPQLRDRIHLLHRALAAPGDEFEAEGRLALILDRLHAQLRRHTPVSVAPAARGLAVRLRELLDARTIEGVTLREAAALLHAHPTHLVRTFTTVHGVPPHSYLTGRRVEVARRLLLAGQRPAEVAVAAGFFDQAHLTRHFRRYLGVSPARYLGAPSGIRPAGRR</sequence>
<dbReference type="PANTHER" id="PTHR46796">
    <property type="entry name" value="HTH-TYPE TRANSCRIPTIONAL ACTIVATOR RHAS-RELATED"/>
    <property type="match status" value="1"/>
</dbReference>
<keyword evidence="2" id="KW-0238">DNA-binding</keyword>
<evidence type="ECO:0000313" key="5">
    <source>
        <dbReference type="EMBL" id="TWG17690.1"/>
    </source>
</evidence>
<dbReference type="Pfam" id="PF02311">
    <property type="entry name" value="AraC_binding"/>
    <property type="match status" value="1"/>
</dbReference>
<dbReference type="SUPFAM" id="SSF51215">
    <property type="entry name" value="Regulatory protein AraC"/>
    <property type="match status" value="1"/>
</dbReference>
<accession>A0A561W1D9</accession>
<evidence type="ECO:0000256" key="2">
    <source>
        <dbReference type="ARBA" id="ARBA00023125"/>
    </source>
</evidence>
<dbReference type="GO" id="GO:0043565">
    <property type="term" value="F:sequence-specific DNA binding"/>
    <property type="evidence" value="ECO:0007669"/>
    <property type="project" value="InterPro"/>
</dbReference>
<evidence type="ECO:0000256" key="3">
    <source>
        <dbReference type="ARBA" id="ARBA00023163"/>
    </source>
</evidence>
<protein>
    <submittedName>
        <fullName evidence="5">AraC family transcriptional regulator</fullName>
    </submittedName>
</protein>
<dbReference type="EMBL" id="VIWZ01000001">
    <property type="protein sequence ID" value="TWG17690.1"/>
    <property type="molecule type" value="Genomic_DNA"/>
</dbReference>
<keyword evidence="3" id="KW-0804">Transcription</keyword>
<keyword evidence="1" id="KW-0805">Transcription regulation</keyword>
<dbReference type="RefSeq" id="WP_244311683.1">
    <property type="nucleotide sequence ID" value="NZ_JBEZJD010000024.1"/>
</dbReference>
<dbReference type="Pfam" id="PF12833">
    <property type="entry name" value="HTH_18"/>
    <property type="match status" value="1"/>
</dbReference>
<dbReference type="AlphaFoldDB" id="A0A561W1D9"/>
<dbReference type="Gene3D" id="1.10.10.60">
    <property type="entry name" value="Homeodomain-like"/>
    <property type="match status" value="1"/>
</dbReference>
<dbReference type="GeneID" id="300128591"/>
<comment type="caution">
    <text evidence="5">The sequence shown here is derived from an EMBL/GenBank/DDBJ whole genome shotgun (WGS) entry which is preliminary data.</text>
</comment>
<name>A0A561W1D9_9ACTN</name>